<name>A0AAD4N1K1_9BILA</name>
<dbReference type="AlphaFoldDB" id="A0AAD4N1K1"/>
<accession>A0AAD4N1K1</accession>
<dbReference type="Proteomes" id="UP001201812">
    <property type="component" value="Unassembled WGS sequence"/>
</dbReference>
<sequence>MIFIFPKLGPIDDVESWFYSMLFLFNNGDLPWRKYSNMDRQKIYHAKLRLRNEKDIRCKLSEAMCLILKLIDGCIDPLYPPYDAIYRILEDIMRERNYSFGQLYDWETLPSLEKDKASVRFKHRK</sequence>
<comment type="caution">
    <text evidence="1">The sequence shown here is derived from an EMBL/GenBank/DDBJ whole genome shotgun (WGS) entry which is preliminary data.</text>
</comment>
<keyword evidence="1" id="KW-0808">Transferase</keyword>
<dbReference type="InterPro" id="IPR050235">
    <property type="entry name" value="CK1_Ser-Thr_kinase"/>
</dbReference>
<dbReference type="PANTHER" id="PTHR11909">
    <property type="entry name" value="CASEIN KINASE-RELATED"/>
    <property type="match status" value="1"/>
</dbReference>
<dbReference type="Gene3D" id="1.10.510.10">
    <property type="entry name" value="Transferase(Phosphotransferase) domain 1"/>
    <property type="match status" value="1"/>
</dbReference>
<evidence type="ECO:0000313" key="2">
    <source>
        <dbReference type="Proteomes" id="UP001201812"/>
    </source>
</evidence>
<proteinExistence type="predicted"/>
<keyword evidence="1" id="KW-0418">Kinase</keyword>
<dbReference type="GO" id="GO:0016301">
    <property type="term" value="F:kinase activity"/>
    <property type="evidence" value="ECO:0007669"/>
    <property type="project" value="UniProtKB-KW"/>
</dbReference>
<organism evidence="1 2">
    <name type="scientific">Ditylenchus destructor</name>
    <dbReference type="NCBI Taxonomy" id="166010"/>
    <lineage>
        <taxon>Eukaryota</taxon>
        <taxon>Metazoa</taxon>
        <taxon>Ecdysozoa</taxon>
        <taxon>Nematoda</taxon>
        <taxon>Chromadorea</taxon>
        <taxon>Rhabditida</taxon>
        <taxon>Tylenchina</taxon>
        <taxon>Tylenchomorpha</taxon>
        <taxon>Sphaerularioidea</taxon>
        <taxon>Anguinidae</taxon>
        <taxon>Anguininae</taxon>
        <taxon>Ditylenchus</taxon>
    </lineage>
</organism>
<evidence type="ECO:0000313" key="1">
    <source>
        <dbReference type="EMBL" id="KAI1712476.1"/>
    </source>
</evidence>
<protein>
    <submittedName>
        <fullName evidence="1">Protein kinase domain containing protein</fullName>
    </submittedName>
</protein>
<dbReference type="InterPro" id="IPR011009">
    <property type="entry name" value="Kinase-like_dom_sf"/>
</dbReference>
<dbReference type="SUPFAM" id="SSF56112">
    <property type="entry name" value="Protein kinase-like (PK-like)"/>
    <property type="match status" value="1"/>
</dbReference>
<keyword evidence="2" id="KW-1185">Reference proteome</keyword>
<gene>
    <name evidence="1" type="ORF">DdX_09562</name>
</gene>
<dbReference type="EMBL" id="JAKKPZ010000018">
    <property type="protein sequence ID" value="KAI1712476.1"/>
    <property type="molecule type" value="Genomic_DNA"/>
</dbReference>
<reference evidence="1" key="1">
    <citation type="submission" date="2022-01" db="EMBL/GenBank/DDBJ databases">
        <title>Genome Sequence Resource for Two Populations of Ditylenchus destructor, the Migratory Endoparasitic Phytonematode.</title>
        <authorList>
            <person name="Zhang H."/>
            <person name="Lin R."/>
            <person name="Xie B."/>
        </authorList>
    </citation>
    <scope>NUCLEOTIDE SEQUENCE</scope>
    <source>
        <strain evidence="1">BazhouSP</strain>
    </source>
</reference>